<evidence type="ECO:0000256" key="2">
    <source>
        <dbReference type="SAM" id="SignalP"/>
    </source>
</evidence>
<gene>
    <name evidence="3" type="ORF">BT96DRAFT_916774</name>
</gene>
<feature type="chain" id="PRO_5025459622" description="Secreted protein" evidence="2">
    <location>
        <begin position="18"/>
        <end position="77"/>
    </location>
</feature>
<evidence type="ECO:0000313" key="4">
    <source>
        <dbReference type="Proteomes" id="UP000799118"/>
    </source>
</evidence>
<sequence>MPEKIWILLFILSFSLPLFECPLAKLCLHNADYSLSFRLFSHSGTSLSVENLSPFRFFFWTVGTTPIFHFGFVINSL</sequence>
<dbReference type="EMBL" id="ML769415">
    <property type="protein sequence ID" value="KAE9404683.1"/>
    <property type="molecule type" value="Genomic_DNA"/>
</dbReference>
<evidence type="ECO:0000313" key="3">
    <source>
        <dbReference type="EMBL" id="KAE9404683.1"/>
    </source>
</evidence>
<feature type="signal peptide" evidence="2">
    <location>
        <begin position="1"/>
        <end position="17"/>
    </location>
</feature>
<dbReference type="Proteomes" id="UP000799118">
    <property type="component" value="Unassembled WGS sequence"/>
</dbReference>
<keyword evidence="4" id="KW-1185">Reference proteome</keyword>
<keyword evidence="1" id="KW-1133">Transmembrane helix</keyword>
<keyword evidence="2" id="KW-0732">Signal</keyword>
<keyword evidence="1" id="KW-0812">Transmembrane</keyword>
<protein>
    <recommendedName>
        <fullName evidence="5">Secreted protein</fullName>
    </recommendedName>
</protein>
<evidence type="ECO:0008006" key="5">
    <source>
        <dbReference type="Google" id="ProtNLM"/>
    </source>
</evidence>
<dbReference type="AlphaFoldDB" id="A0A6A4I419"/>
<feature type="transmembrane region" description="Helical" evidence="1">
    <location>
        <begin position="57"/>
        <end position="74"/>
    </location>
</feature>
<feature type="non-terminal residue" evidence="3">
    <location>
        <position position="77"/>
    </location>
</feature>
<organism evidence="3 4">
    <name type="scientific">Gymnopus androsaceus JB14</name>
    <dbReference type="NCBI Taxonomy" id="1447944"/>
    <lineage>
        <taxon>Eukaryota</taxon>
        <taxon>Fungi</taxon>
        <taxon>Dikarya</taxon>
        <taxon>Basidiomycota</taxon>
        <taxon>Agaricomycotina</taxon>
        <taxon>Agaricomycetes</taxon>
        <taxon>Agaricomycetidae</taxon>
        <taxon>Agaricales</taxon>
        <taxon>Marasmiineae</taxon>
        <taxon>Omphalotaceae</taxon>
        <taxon>Gymnopus</taxon>
    </lineage>
</organism>
<proteinExistence type="predicted"/>
<reference evidence="3" key="1">
    <citation type="journal article" date="2019" name="Environ. Microbiol.">
        <title>Fungal ecological strategies reflected in gene transcription - a case study of two litter decomposers.</title>
        <authorList>
            <person name="Barbi F."/>
            <person name="Kohler A."/>
            <person name="Barry K."/>
            <person name="Baskaran P."/>
            <person name="Daum C."/>
            <person name="Fauchery L."/>
            <person name="Ihrmark K."/>
            <person name="Kuo A."/>
            <person name="LaButti K."/>
            <person name="Lipzen A."/>
            <person name="Morin E."/>
            <person name="Grigoriev I.V."/>
            <person name="Henrissat B."/>
            <person name="Lindahl B."/>
            <person name="Martin F."/>
        </authorList>
    </citation>
    <scope>NUCLEOTIDE SEQUENCE</scope>
    <source>
        <strain evidence="3">JB14</strain>
    </source>
</reference>
<keyword evidence="1" id="KW-0472">Membrane</keyword>
<accession>A0A6A4I419</accession>
<evidence type="ECO:0000256" key="1">
    <source>
        <dbReference type="SAM" id="Phobius"/>
    </source>
</evidence>
<name>A0A6A4I419_9AGAR</name>